<evidence type="ECO:0000256" key="1">
    <source>
        <dbReference type="SAM" id="SignalP"/>
    </source>
</evidence>
<keyword evidence="1" id="KW-0732">Signal</keyword>
<dbReference type="AlphaFoldDB" id="A0A7S2JYS6"/>
<feature type="chain" id="PRO_5031194463" evidence="1">
    <location>
        <begin position="20"/>
        <end position="122"/>
    </location>
</feature>
<proteinExistence type="predicted"/>
<evidence type="ECO:0000313" key="2">
    <source>
        <dbReference type="EMBL" id="CAD9561484.1"/>
    </source>
</evidence>
<reference evidence="2" key="1">
    <citation type="submission" date="2021-01" db="EMBL/GenBank/DDBJ databases">
        <authorList>
            <person name="Corre E."/>
            <person name="Pelletier E."/>
            <person name="Niang G."/>
            <person name="Scheremetjew M."/>
            <person name="Finn R."/>
            <person name="Kale V."/>
            <person name="Holt S."/>
            <person name="Cochrane G."/>
            <person name="Meng A."/>
            <person name="Brown T."/>
            <person name="Cohen L."/>
        </authorList>
    </citation>
    <scope>NUCLEOTIDE SEQUENCE</scope>
    <source>
        <strain evidence="2">B650</strain>
    </source>
</reference>
<name>A0A7S2JYS6_9STRA</name>
<feature type="signal peptide" evidence="1">
    <location>
        <begin position="1"/>
        <end position="19"/>
    </location>
</feature>
<dbReference type="EMBL" id="HBGY01005038">
    <property type="protein sequence ID" value="CAD9561484.1"/>
    <property type="molecule type" value="Transcribed_RNA"/>
</dbReference>
<protein>
    <submittedName>
        <fullName evidence="2">Uncharacterized protein</fullName>
    </submittedName>
</protein>
<sequence>MHELLLWLYLAEMVSFSQTTLNCFNYRTAGITHLFQWVIIVIIKGANLDFPRPRLQPNAKELLYLTIRTSEVISSTHNKPVKILKRQNRTTGYVMDKEECLQNALDTAMATTELEINTKSQE</sequence>
<gene>
    <name evidence="2" type="ORF">LDAN0321_LOCUS3061</name>
</gene>
<organism evidence="2">
    <name type="scientific">Leptocylindrus danicus</name>
    <dbReference type="NCBI Taxonomy" id="163516"/>
    <lineage>
        <taxon>Eukaryota</taxon>
        <taxon>Sar</taxon>
        <taxon>Stramenopiles</taxon>
        <taxon>Ochrophyta</taxon>
        <taxon>Bacillariophyta</taxon>
        <taxon>Coscinodiscophyceae</taxon>
        <taxon>Chaetocerotophycidae</taxon>
        <taxon>Leptocylindrales</taxon>
        <taxon>Leptocylindraceae</taxon>
        <taxon>Leptocylindrus</taxon>
    </lineage>
</organism>
<accession>A0A7S2JYS6</accession>